<evidence type="ECO:0000256" key="10">
    <source>
        <dbReference type="ARBA" id="ARBA00029447"/>
    </source>
</evidence>
<dbReference type="Proteomes" id="UP000182350">
    <property type="component" value="Unassembled WGS sequence"/>
</dbReference>
<evidence type="ECO:0000259" key="13">
    <source>
        <dbReference type="PROSITE" id="PS50111"/>
    </source>
</evidence>
<keyword evidence="7 12" id="KW-1133">Transmembrane helix</keyword>
<keyword evidence="9 11" id="KW-0807">Transducer</keyword>
<evidence type="ECO:0000256" key="9">
    <source>
        <dbReference type="ARBA" id="ARBA00023224"/>
    </source>
</evidence>
<dbReference type="InterPro" id="IPR004089">
    <property type="entry name" value="MCPsignal_dom"/>
</dbReference>
<feature type="domain" description="PAS" evidence="14">
    <location>
        <begin position="21"/>
        <end position="60"/>
    </location>
</feature>
<protein>
    <submittedName>
        <fullName evidence="16">Methyl-accepting chemotaxis sensory transducer with Pas/Pac sensor</fullName>
    </submittedName>
</protein>
<dbReference type="GO" id="GO:0004888">
    <property type="term" value="F:transmembrane signaling receptor activity"/>
    <property type="evidence" value="ECO:0007669"/>
    <property type="project" value="InterPro"/>
</dbReference>
<keyword evidence="2" id="KW-1003">Cell membrane</keyword>
<evidence type="ECO:0000259" key="15">
    <source>
        <dbReference type="PROSITE" id="PS50192"/>
    </source>
</evidence>
<keyword evidence="5" id="KW-0997">Cell inner membrane</keyword>
<dbReference type="PRINTS" id="PR00260">
    <property type="entry name" value="CHEMTRNSDUCR"/>
</dbReference>
<dbReference type="NCBIfam" id="TIGR00229">
    <property type="entry name" value="sensory_box"/>
    <property type="match status" value="1"/>
</dbReference>
<dbReference type="CDD" id="cd11386">
    <property type="entry name" value="MCP_signal"/>
    <property type="match status" value="1"/>
</dbReference>
<dbReference type="InterPro" id="IPR013655">
    <property type="entry name" value="PAS_fold_3"/>
</dbReference>
<dbReference type="Pfam" id="PF08447">
    <property type="entry name" value="PAS_3"/>
    <property type="match status" value="1"/>
</dbReference>
<evidence type="ECO:0000256" key="8">
    <source>
        <dbReference type="ARBA" id="ARBA00023136"/>
    </source>
</evidence>
<keyword evidence="4" id="KW-0145">Chemotaxis</keyword>
<dbReference type="InterPro" id="IPR000014">
    <property type="entry name" value="PAS"/>
</dbReference>
<evidence type="ECO:0000256" key="3">
    <source>
        <dbReference type="ARBA" id="ARBA00022481"/>
    </source>
</evidence>
<dbReference type="PROSITE" id="PS50111">
    <property type="entry name" value="CHEMOTAXIS_TRANSDUC_2"/>
    <property type="match status" value="1"/>
</dbReference>
<dbReference type="GO" id="GO:0007165">
    <property type="term" value="P:signal transduction"/>
    <property type="evidence" value="ECO:0007669"/>
    <property type="project" value="UniProtKB-KW"/>
</dbReference>
<keyword evidence="8 12" id="KW-0472">Membrane</keyword>
<gene>
    <name evidence="16" type="ORF">SAMN02745752_02086</name>
</gene>
<dbReference type="EMBL" id="FPJW01000007">
    <property type="protein sequence ID" value="SFX56093.1"/>
    <property type="molecule type" value="Genomic_DNA"/>
</dbReference>
<dbReference type="InterPro" id="IPR035965">
    <property type="entry name" value="PAS-like_dom_sf"/>
</dbReference>
<dbReference type="Pfam" id="PF00015">
    <property type="entry name" value="MCPsignal"/>
    <property type="match status" value="1"/>
</dbReference>
<keyword evidence="6 12" id="KW-0812">Transmembrane</keyword>
<dbReference type="RefSeq" id="WP_072326403.1">
    <property type="nucleotide sequence ID" value="NZ_FPJW01000007.1"/>
</dbReference>
<evidence type="ECO:0000256" key="12">
    <source>
        <dbReference type="SAM" id="Phobius"/>
    </source>
</evidence>
<evidence type="ECO:0000313" key="17">
    <source>
        <dbReference type="Proteomes" id="UP000182350"/>
    </source>
</evidence>
<dbReference type="STRING" id="1122209.SAMN02745752_02086"/>
<organism evidence="16 17">
    <name type="scientific">Marinospirillum alkaliphilum DSM 21637</name>
    <dbReference type="NCBI Taxonomy" id="1122209"/>
    <lineage>
        <taxon>Bacteria</taxon>
        <taxon>Pseudomonadati</taxon>
        <taxon>Pseudomonadota</taxon>
        <taxon>Gammaproteobacteria</taxon>
        <taxon>Oceanospirillales</taxon>
        <taxon>Oceanospirillaceae</taxon>
        <taxon>Marinospirillum</taxon>
    </lineage>
</organism>
<dbReference type="SUPFAM" id="SSF55785">
    <property type="entry name" value="PYP-like sensor domain (PAS domain)"/>
    <property type="match status" value="1"/>
</dbReference>
<dbReference type="PROSITE" id="PS50192">
    <property type="entry name" value="T_SNARE"/>
    <property type="match status" value="1"/>
</dbReference>
<evidence type="ECO:0000259" key="14">
    <source>
        <dbReference type="PROSITE" id="PS50112"/>
    </source>
</evidence>
<dbReference type="PANTHER" id="PTHR32089:SF74">
    <property type="entry name" value="METHYL-ACCEPTING CHEMOTAXIS PROTEIN AER"/>
    <property type="match status" value="1"/>
</dbReference>
<evidence type="ECO:0000313" key="16">
    <source>
        <dbReference type="EMBL" id="SFX56093.1"/>
    </source>
</evidence>
<comment type="similarity">
    <text evidence="10">Belongs to the methyl-accepting chemotaxis (MCP) protein family.</text>
</comment>
<keyword evidence="17" id="KW-1185">Reference proteome</keyword>
<feature type="transmembrane region" description="Helical" evidence="12">
    <location>
        <begin position="168"/>
        <end position="187"/>
    </location>
</feature>
<dbReference type="Gene3D" id="1.10.287.950">
    <property type="entry name" value="Methyl-accepting chemotaxis protein"/>
    <property type="match status" value="1"/>
</dbReference>
<evidence type="ECO:0000256" key="11">
    <source>
        <dbReference type="PROSITE-ProRule" id="PRU00284"/>
    </source>
</evidence>
<comment type="subcellular location">
    <subcellularLocation>
        <location evidence="1">Cell inner membrane</location>
        <topology evidence="1">Multi-pass membrane protein</topology>
    </subcellularLocation>
</comment>
<dbReference type="SUPFAM" id="SSF58104">
    <property type="entry name" value="Methyl-accepting chemotaxis protein (MCP) signaling domain"/>
    <property type="match status" value="1"/>
</dbReference>
<evidence type="ECO:0000256" key="6">
    <source>
        <dbReference type="ARBA" id="ARBA00022692"/>
    </source>
</evidence>
<dbReference type="GO" id="GO:0005886">
    <property type="term" value="C:plasma membrane"/>
    <property type="evidence" value="ECO:0007669"/>
    <property type="project" value="UniProtKB-SubCell"/>
</dbReference>
<evidence type="ECO:0000256" key="5">
    <source>
        <dbReference type="ARBA" id="ARBA00022519"/>
    </source>
</evidence>
<dbReference type="PANTHER" id="PTHR32089">
    <property type="entry name" value="METHYL-ACCEPTING CHEMOTAXIS PROTEIN MCPB"/>
    <property type="match status" value="1"/>
</dbReference>
<dbReference type="OrthoDB" id="5675566at2"/>
<dbReference type="AlphaFoldDB" id="A0A1K1Y436"/>
<accession>A0A1K1Y436</accession>
<feature type="transmembrane region" description="Helical" evidence="12">
    <location>
        <begin position="140"/>
        <end position="162"/>
    </location>
</feature>
<feature type="domain" description="Methyl-accepting transducer" evidence="13">
    <location>
        <begin position="244"/>
        <end position="480"/>
    </location>
</feature>
<dbReference type="InterPro" id="IPR004090">
    <property type="entry name" value="Chemotax_Me-accpt_rcpt"/>
</dbReference>
<dbReference type="Gene3D" id="3.30.450.20">
    <property type="entry name" value="PAS domain"/>
    <property type="match status" value="1"/>
</dbReference>
<keyword evidence="3" id="KW-0488">Methylation</keyword>
<evidence type="ECO:0000256" key="4">
    <source>
        <dbReference type="ARBA" id="ARBA00022500"/>
    </source>
</evidence>
<evidence type="ECO:0000256" key="2">
    <source>
        <dbReference type="ARBA" id="ARBA00022475"/>
    </source>
</evidence>
<evidence type="ECO:0000256" key="1">
    <source>
        <dbReference type="ARBA" id="ARBA00004429"/>
    </source>
</evidence>
<dbReference type="CDD" id="cd00130">
    <property type="entry name" value="PAS"/>
    <property type="match status" value="1"/>
</dbReference>
<sequence>MRNNGPVTQQERLLKPHQKLISTTDLRGIIRHCNDDFVCISGFSREELIGQNHNLVRHPDMPPEAFAVLWQHLQAGRPWMGLVKNRCKNGDHYWVSAYVTPVTENGKVVGYESVRSCPARVDVERAERLYQRLRAGKRKVVLPDYLPLFGLALILLIAVQLMGWMAPLIGQIALLLALPLLAFFAYLQQRRQLGQLERELAGSFMHPLAVASYTDASGQVARLQTGVMSMKAHLDTVLTRMEDASAAVARQCLTGLELAETAQQQISQQHEQTRLAATAMHQMTVAINDISQNVQATAATAEQTRQLSLQGRTVALNTQQAITRLRDTVAGISQAVVNLADQTQAITATAEIIEKIAEQTNLLALNASIEAARAGDQGRGFSVVADEVRSLASSTRDSTETIRDVVSRLAAEAETSVRVASQGAATAEESVQCVTEAEKMLGHIADQVEQITAMAAQMATAVEEQSHVADSVNEQIDQIAGLASSSLEKTCQAANRIQQSRDVSDELHELVVRFRQ</sequence>
<dbReference type="FunFam" id="3.30.450.20:FF:000046">
    <property type="entry name" value="Aerotaxis sensor receptor"/>
    <property type="match status" value="1"/>
</dbReference>
<dbReference type="SMART" id="SM00283">
    <property type="entry name" value="MA"/>
    <property type="match status" value="1"/>
</dbReference>
<dbReference type="GO" id="GO:0006935">
    <property type="term" value="P:chemotaxis"/>
    <property type="evidence" value="ECO:0007669"/>
    <property type="project" value="UniProtKB-KW"/>
</dbReference>
<evidence type="ECO:0000256" key="7">
    <source>
        <dbReference type="ARBA" id="ARBA00022989"/>
    </source>
</evidence>
<dbReference type="PROSITE" id="PS50112">
    <property type="entry name" value="PAS"/>
    <property type="match status" value="1"/>
</dbReference>
<feature type="domain" description="T-SNARE coiled-coil homology" evidence="15">
    <location>
        <begin position="431"/>
        <end position="493"/>
    </location>
</feature>
<proteinExistence type="inferred from homology"/>
<dbReference type="InterPro" id="IPR000727">
    <property type="entry name" value="T_SNARE_dom"/>
</dbReference>
<name>A0A1K1Y436_9GAMM</name>
<reference evidence="16 17" key="1">
    <citation type="submission" date="2016-11" db="EMBL/GenBank/DDBJ databases">
        <authorList>
            <person name="Jaros S."/>
            <person name="Januszkiewicz K."/>
            <person name="Wedrychowicz H."/>
        </authorList>
    </citation>
    <scope>NUCLEOTIDE SEQUENCE [LARGE SCALE GENOMIC DNA]</scope>
    <source>
        <strain evidence="16 17">DSM 21637</strain>
    </source>
</reference>